<name>A0ABP7PNU5_9GAMM</name>
<dbReference type="InterPro" id="IPR029057">
    <property type="entry name" value="PRTase-like"/>
</dbReference>
<sequence length="193" mass="21344">MPPDLICGQCVRVPPVYERARCGLEYEFPADELIRSIKYRAALHWIPPLASSASAEFNALLDGYQPEDVCLVPVPLHRRKACQRGFNQAAAIALALAAPRRFAVESQLLFRAKATRPQAALAPESRRENMREAFVADQGRLERLRRKRSVSIIVLIDDVMTTGATADECTRALKAADPALTVLAFALARKSQC</sequence>
<gene>
    <name evidence="2" type="ORF">GCM10022278_28220</name>
</gene>
<proteinExistence type="inferred from homology"/>
<comment type="caution">
    <text evidence="2">The sequence shown here is derived from an EMBL/GenBank/DDBJ whole genome shotgun (WGS) entry which is preliminary data.</text>
</comment>
<evidence type="ECO:0008006" key="4">
    <source>
        <dbReference type="Google" id="ProtNLM"/>
    </source>
</evidence>
<protein>
    <recommendedName>
        <fullName evidence="4">ComF family protein</fullName>
    </recommendedName>
</protein>
<dbReference type="PANTHER" id="PTHR47505:SF1">
    <property type="entry name" value="DNA UTILIZATION PROTEIN YHGH"/>
    <property type="match status" value="1"/>
</dbReference>
<comment type="similarity">
    <text evidence="1">Belongs to the ComF/GntX family.</text>
</comment>
<evidence type="ECO:0000256" key="1">
    <source>
        <dbReference type="ARBA" id="ARBA00008007"/>
    </source>
</evidence>
<dbReference type="Gene3D" id="3.40.50.2020">
    <property type="match status" value="1"/>
</dbReference>
<dbReference type="PANTHER" id="PTHR47505">
    <property type="entry name" value="DNA UTILIZATION PROTEIN YHGH"/>
    <property type="match status" value="1"/>
</dbReference>
<dbReference type="InterPro" id="IPR000836">
    <property type="entry name" value="PRTase_dom"/>
</dbReference>
<dbReference type="SUPFAM" id="SSF53271">
    <property type="entry name" value="PRTase-like"/>
    <property type="match status" value="1"/>
</dbReference>
<dbReference type="RefSeq" id="WP_344807472.1">
    <property type="nucleotide sequence ID" value="NZ_BAABBO010000012.1"/>
</dbReference>
<dbReference type="EMBL" id="BAABBO010000012">
    <property type="protein sequence ID" value="GAA3968825.1"/>
    <property type="molecule type" value="Genomic_DNA"/>
</dbReference>
<keyword evidence="3" id="KW-1185">Reference proteome</keyword>
<evidence type="ECO:0000313" key="2">
    <source>
        <dbReference type="EMBL" id="GAA3968825.1"/>
    </source>
</evidence>
<dbReference type="CDD" id="cd06223">
    <property type="entry name" value="PRTases_typeI"/>
    <property type="match status" value="1"/>
</dbReference>
<organism evidence="2 3">
    <name type="scientific">Allohahella marinimesophila</name>
    <dbReference type="NCBI Taxonomy" id="1054972"/>
    <lineage>
        <taxon>Bacteria</taxon>
        <taxon>Pseudomonadati</taxon>
        <taxon>Pseudomonadota</taxon>
        <taxon>Gammaproteobacteria</taxon>
        <taxon>Oceanospirillales</taxon>
        <taxon>Hahellaceae</taxon>
        <taxon>Allohahella</taxon>
    </lineage>
</organism>
<reference evidence="3" key="1">
    <citation type="journal article" date="2019" name="Int. J. Syst. Evol. Microbiol.">
        <title>The Global Catalogue of Microorganisms (GCM) 10K type strain sequencing project: providing services to taxonomists for standard genome sequencing and annotation.</title>
        <authorList>
            <consortium name="The Broad Institute Genomics Platform"/>
            <consortium name="The Broad Institute Genome Sequencing Center for Infectious Disease"/>
            <person name="Wu L."/>
            <person name="Ma J."/>
        </authorList>
    </citation>
    <scope>NUCLEOTIDE SEQUENCE [LARGE SCALE GENOMIC DNA]</scope>
    <source>
        <strain evidence="3">JCM 17555</strain>
    </source>
</reference>
<dbReference type="InterPro" id="IPR051910">
    <property type="entry name" value="ComF/GntX_DNA_util-trans"/>
</dbReference>
<accession>A0ABP7PNU5</accession>
<evidence type="ECO:0000313" key="3">
    <source>
        <dbReference type="Proteomes" id="UP001501337"/>
    </source>
</evidence>
<dbReference type="Proteomes" id="UP001501337">
    <property type="component" value="Unassembled WGS sequence"/>
</dbReference>